<sequence length="161" mass="18001">MAQREKYKIKYKKTVRSIQSTQLAHSPRSRTIRFSHAKCGVASHVISFDPETAKIAHSPNSVLDEAPPPTQPIACRVRLGQHVHFFSWHFPIANGISSISHLILAPSPQPFHVSFCRERRPSQCSSRLCKLPSFITHHVATGSKGKETHIQRAIITIALPV</sequence>
<dbReference type="EMBL" id="KN834808">
    <property type="protein sequence ID" value="KIK55246.1"/>
    <property type="molecule type" value="Genomic_DNA"/>
</dbReference>
<proteinExistence type="predicted"/>
<reference evidence="1 2" key="1">
    <citation type="submission" date="2014-04" db="EMBL/GenBank/DDBJ databases">
        <title>Evolutionary Origins and Diversification of the Mycorrhizal Mutualists.</title>
        <authorList>
            <consortium name="DOE Joint Genome Institute"/>
            <consortium name="Mycorrhizal Genomics Consortium"/>
            <person name="Kohler A."/>
            <person name="Kuo A."/>
            <person name="Nagy L.G."/>
            <person name="Floudas D."/>
            <person name="Copeland A."/>
            <person name="Barry K.W."/>
            <person name="Cichocki N."/>
            <person name="Veneault-Fourrey C."/>
            <person name="LaButti K."/>
            <person name="Lindquist E.A."/>
            <person name="Lipzen A."/>
            <person name="Lundell T."/>
            <person name="Morin E."/>
            <person name="Murat C."/>
            <person name="Riley R."/>
            <person name="Ohm R."/>
            <person name="Sun H."/>
            <person name="Tunlid A."/>
            <person name="Henrissat B."/>
            <person name="Grigoriev I.V."/>
            <person name="Hibbett D.S."/>
            <person name="Martin F."/>
        </authorList>
    </citation>
    <scope>NUCLEOTIDE SEQUENCE [LARGE SCALE GENOMIC DNA]</scope>
    <source>
        <strain evidence="1 2">FD-317 M1</strain>
    </source>
</reference>
<organism evidence="1 2">
    <name type="scientific">Collybiopsis luxurians FD-317 M1</name>
    <dbReference type="NCBI Taxonomy" id="944289"/>
    <lineage>
        <taxon>Eukaryota</taxon>
        <taxon>Fungi</taxon>
        <taxon>Dikarya</taxon>
        <taxon>Basidiomycota</taxon>
        <taxon>Agaricomycotina</taxon>
        <taxon>Agaricomycetes</taxon>
        <taxon>Agaricomycetidae</taxon>
        <taxon>Agaricales</taxon>
        <taxon>Marasmiineae</taxon>
        <taxon>Omphalotaceae</taxon>
        <taxon>Collybiopsis</taxon>
        <taxon>Collybiopsis luxurians</taxon>
    </lineage>
</organism>
<gene>
    <name evidence="1" type="ORF">GYMLUDRAFT_879425</name>
</gene>
<keyword evidence="2" id="KW-1185">Reference proteome</keyword>
<name>A0A0D0BKI0_9AGAR</name>
<dbReference type="HOGENOM" id="CLU_1643888_0_0_1"/>
<dbReference type="Proteomes" id="UP000053593">
    <property type="component" value="Unassembled WGS sequence"/>
</dbReference>
<evidence type="ECO:0000313" key="1">
    <source>
        <dbReference type="EMBL" id="KIK55246.1"/>
    </source>
</evidence>
<evidence type="ECO:0000313" key="2">
    <source>
        <dbReference type="Proteomes" id="UP000053593"/>
    </source>
</evidence>
<accession>A0A0D0BKI0</accession>
<protein>
    <submittedName>
        <fullName evidence="1">Uncharacterized protein</fullName>
    </submittedName>
</protein>
<dbReference type="AlphaFoldDB" id="A0A0D0BKI0"/>